<dbReference type="STRING" id="1798325.A2834_02560"/>
<comment type="caution">
    <text evidence="1">The sequence shown here is derived from an EMBL/GenBank/DDBJ whole genome shotgun (WGS) entry which is preliminary data.</text>
</comment>
<evidence type="ECO:0000313" key="2">
    <source>
        <dbReference type="Proteomes" id="UP000179251"/>
    </source>
</evidence>
<dbReference type="AlphaFoldDB" id="A0A1F5VHP0"/>
<evidence type="ECO:0000313" key="1">
    <source>
        <dbReference type="EMBL" id="OGF62936.1"/>
    </source>
</evidence>
<sequence>MFFLLFAAILNIETYYLSEQKNSEQVDVATKLISTAEADINIEIFRRHDAVKFKTAAITSLARLDSQVYSDKNTPKSLDLVLFRYLVLPTLPPKSKEIDLRIIFSSLPLVHCYEVYETDRGSLYFGPVSIGCGALKGRVATEIIGGQLISDDTIIVGNIQSVINRDSEIKRANILSHELGHFVGIKTHADEDVCKQKPLIMCGTSGKDAKYIIFDESYKKAWRDFYYQKTGQRLEPSK</sequence>
<gene>
    <name evidence="1" type="ORF">A2834_02560</name>
</gene>
<protein>
    <submittedName>
        <fullName evidence="1">Uncharacterized protein</fullName>
    </submittedName>
</protein>
<dbReference type="Proteomes" id="UP000179251">
    <property type="component" value="Unassembled WGS sequence"/>
</dbReference>
<accession>A0A1F5VHP0</accession>
<dbReference type="EMBL" id="MFHD01000010">
    <property type="protein sequence ID" value="OGF62936.1"/>
    <property type="molecule type" value="Genomic_DNA"/>
</dbReference>
<reference evidence="1 2" key="1">
    <citation type="journal article" date="2016" name="Nat. Commun.">
        <title>Thousands of microbial genomes shed light on interconnected biogeochemical processes in an aquifer system.</title>
        <authorList>
            <person name="Anantharaman K."/>
            <person name="Brown C.T."/>
            <person name="Hug L.A."/>
            <person name="Sharon I."/>
            <person name="Castelle C.J."/>
            <person name="Probst A.J."/>
            <person name="Thomas B.C."/>
            <person name="Singh A."/>
            <person name="Wilkins M.J."/>
            <person name="Karaoz U."/>
            <person name="Brodie E.L."/>
            <person name="Williams K.H."/>
            <person name="Hubbard S.S."/>
            <person name="Banfield J.F."/>
        </authorList>
    </citation>
    <scope>NUCLEOTIDE SEQUENCE [LARGE SCALE GENOMIC DNA]</scope>
</reference>
<name>A0A1F5VHP0_9BACT</name>
<proteinExistence type="predicted"/>
<organism evidence="1 2">
    <name type="scientific">Candidatus Giovannonibacteria bacterium RIFCSPHIGHO2_01_FULL_45_23</name>
    <dbReference type="NCBI Taxonomy" id="1798325"/>
    <lineage>
        <taxon>Bacteria</taxon>
        <taxon>Candidatus Giovannoniibacteriota</taxon>
    </lineage>
</organism>